<name>A0AA41VLD9_PAPNU</name>
<keyword evidence="10" id="KW-0539">Nucleus</keyword>
<dbReference type="Gene3D" id="3.30.50.10">
    <property type="entry name" value="Erythroid Transcription Factor GATA-1, subunit A"/>
    <property type="match status" value="1"/>
</dbReference>
<keyword evidence="7" id="KW-0238">DNA-binding</keyword>
<dbReference type="GO" id="GO:0006355">
    <property type="term" value="P:regulation of DNA-templated transcription"/>
    <property type="evidence" value="ECO:0007669"/>
    <property type="project" value="InterPro"/>
</dbReference>
<keyword evidence="5" id="KW-0862">Zinc</keyword>
<dbReference type="InterPro" id="IPR013088">
    <property type="entry name" value="Znf_NHR/GATA"/>
</dbReference>
<organism evidence="16 17">
    <name type="scientific">Papaver nudicaule</name>
    <name type="common">Iceland poppy</name>
    <dbReference type="NCBI Taxonomy" id="74823"/>
    <lineage>
        <taxon>Eukaryota</taxon>
        <taxon>Viridiplantae</taxon>
        <taxon>Streptophyta</taxon>
        <taxon>Embryophyta</taxon>
        <taxon>Tracheophyta</taxon>
        <taxon>Spermatophyta</taxon>
        <taxon>Magnoliopsida</taxon>
        <taxon>Ranunculales</taxon>
        <taxon>Papaveraceae</taxon>
        <taxon>Papaveroideae</taxon>
        <taxon>Papaver</taxon>
    </lineage>
</organism>
<evidence type="ECO:0000313" key="17">
    <source>
        <dbReference type="Proteomes" id="UP001177140"/>
    </source>
</evidence>
<dbReference type="GO" id="GO:0030154">
    <property type="term" value="P:cell differentiation"/>
    <property type="evidence" value="ECO:0007669"/>
    <property type="project" value="TreeGrafter"/>
</dbReference>
<evidence type="ECO:0000256" key="12">
    <source>
        <dbReference type="PROSITE-ProRule" id="PRU00094"/>
    </source>
</evidence>
<keyword evidence="4 12" id="KW-0863">Zinc-finger</keyword>
<protein>
    <recommendedName>
        <fullName evidence="15">GATA-type domain-containing protein</fullName>
    </recommendedName>
</protein>
<comment type="function">
    <text evidence="11">Transcriptional activator that specifically binds 5'-GATA-3' or 5'-GAT-3' motifs within gene promoters. May be involved in the regulation of some light-responsive genes.</text>
</comment>
<keyword evidence="8" id="KW-0010">Activator</keyword>
<dbReference type="SUPFAM" id="SSF57716">
    <property type="entry name" value="Glucocorticoid receptor-like (DNA-binding domain)"/>
    <property type="match status" value="1"/>
</dbReference>
<dbReference type="PROSITE" id="PS50114">
    <property type="entry name" value="GATA_ZN_FINGER_2"/>
    <property type="match status" value="1"/>
</dbReference>
<reference evidence="16" key="1">
    <citation type="submission" date="2022-03" db="EMBL/GenBank/DDBJ databases">
        <title>A functionally conserved STORR gene fusion in Papaver species that diverged 16.8 million years ago.</title>
        <authorList>
            <person name="Catania T."/>
        </authorList>
    </citation>
    <scope>NUCLEOTIDE SEQUENCE</scope>
    <source>
        <strain evidence="16">S-191538</strain>
    </source>
</reference>
<evidence type="ECO:0000256" key="4">
    <source>
        <dbReference type="ARBA" id="ARBA00022771"/>
    </source>
</evidence>
<dbReference type="InterPro" id="IPR000679">
    <property type="entry name" value="Znf_GATA"/>
</dbReference>
<comment type="similarity">
    <text evidence="2">Belongs to the type IV zinc-finger family. Class A subfamily.</text>
</comment>
<keyword evidence="9" id="KW-0804">Transcription</keyword>
<evidence type="ECO:0000256" key="1">
    <source>
        <dbReference type="ARBA" id="ARBA00004123"/>
    </source>
</evidence>
<evidence type="ECO:0000259" key="15">
    <source>
        <dbReference type="PROSITE" id="PS50114"/>
    </source>
</evidence>
<gene>
    <name evidence="16" type="ORF">MKW94_027098</name>
</gene>
<evidence type="ECO:0000256" key="8">
    <source>
        <dbReference type="ARBA" id="ARBA00023159"/>
    </source>
</evidence>
<dbReference type="GO" id="GO:0043565">
    <property type="term" value="F:sequence-specific DNA binding"/>
    <property type="evidence" value="ECO:0007669"/>
    <property type="project" value="InterPro"/>
</dbReference>
<evidence type="ECO:0000313" key="16">
    <source>
        <dbReference type="EMBL" id="MCL7043445.1"/>
    </source>
</evidence>
<comment type="subcellular location">
    <subcellularLocation>
        <location evidence="1">Nucleus</location>
    </subcellularLocation>
</comment>
<evidence type="ECO:0000256" key="11">
    <source>
        <dbReference type="ARBA" id="ARBA00055020"/>
    </source>
</evidence>
<evidence type="ECO:0000256" key="7">
    <source>
        <dbReference type="ARBA" id="ARBA00023125"/>
    </source>
</evidence>
<comment type="caution">
    <text evidence="16">The sequence shown here is derived from an EMBL/GenBank/DDBJ whole genome shotgun (WGS) entry which is preliminary data.</text>
</comment>
<dbReference type="InterPro" id="IPR051140">
    <property type="entry name" value="GATA_TF"/>
</dbReference>
<dbReference type="Pfam" id="PF00320">
    <property type="entry name" value="GATA"/>
    <property type="match status" value="1"/>
</dbReference>
<dbReference type="PANTHER" id="PTHR45658">
    <property type="entry name" value="GATA TRANSCRIPTION FACTOR"/>
    <property type="match status" value="1"/>
</dbReference>
<feature type="region of interest" description="Disordered" evidence="14">
    <location>
        <begin position="366"/>
        <end position="390"/>
    </location>
</feature>
<evidence type="ECO:0000256" key="9">
    <source>
        <dbReference type="ARBA" id="ARBA00023163"/>
    </source>
</evidence>
<feature type="domain" description="GATA-type" evidence="15">
    <location>
        <begin position="394"/>
        <end position="426"/>
    </location>
</feature>
<evidence type="ECO:0000256" key="14">
    <source>
        <dbReference type="SAM" id="MobiDB-lite"/>
    </source>
</evidence>
<dbReference type="PROSITE" id="PS00344">
    <property type="entry name" value="GATA_ZN_FINGER_1"/>
    <property type="match status" value="1"/>
</dbReference>
<dbReference type="GO" id="GO:0008270">
    <property type="term" value="F:zinc ion binding"/>
    <property type="evidence" value="ECO:0007669"/>
    <property type="project" value="UniProtKB-KW"/>
</dbReference>
<dbReference type="GO" id="GO:0005634">
    <property type="term" value="C:nucleus"/>
    <property type="evidence" value="ECO:0007669"/>
    <property type="project" value="UniProtKB-SubCell"/>
</dbReference>
<keyword evidence="3" id="KW-0479">Metal-binding</keyword>
<accession>A0AA41VLD9</accession>
<evidence type="ECO:0000256" key="3">
    <source>
        <dbReference type="ARBA" id="ARBA00022723"/>
    </source>
</evidence>
<evidence type="ECO:0000256" key="2">
    <source>
        <dbReference type="ARBA" id="ARBA00005694"/>
    </source>
</evidence>
<dbReference type="SMART" id="SM00401">
    <property type="entry name" value="ZnF_GATA"/>
    <property type="match status" value="1"/>
</dbReference>
<keyword evidence="17" id="KW-1185">Reference proteome</keyword>
<dbReference type="Proteomes" id="UP001177140">
    <property type="component" value="Unassembled WGS sequence"/>
</dbReference>
<proteinExistence type="inferred from homology"/>
<feature type="region of interest" description="Disordered" evidence="14">
    <location>
        <begin position="281"/>
        <end position="324"/>
    </location>
</feature>
<feature type="compositionally biased region" description="Polar residues" evidence="14">
    <location>
        <begin position="293"/>
        <end position="307"/>
    </location>
</feature>
<sequence>MATPLEQELRRLKVLRIRFSAEIDGKNKKLKDMEKMLEERSASLSRMTEERDHLCQALNRMAEEKDHLCQAYNEERRTMMRELETQRKDIEQQAKEIEKRDAQLDFKSKQLLVLRELNAVQGKHGGVKNMCSLDKVQVQIDTNGLHREPEEKDYELDSEINPKQTHVDKEHRSNHDQQEACQVSMEEVEKGDNEISMDLIDEWGYIKGSGGVVCNAFQDICPPIPPPESLVDPCNDMPNSSDLLGELPVPNDEIAGLEWLSTYAENLLLTGGNTLDMYFSNNNEEDDSRRFRTSNPVSVLEKSSSASGAKRMPLSPDTAVPGRVRSKRPRPAIFIQRPAPNFVSPTSCVSNVQNLSVSNSYMSSESENFSEYHPPHTPKSNGKEQKKRPGVSVKKCLHCEITKTPLWREGPMGPRTLCNACGVRYKSGRLFPEYRPAASPTYVASLHSNSHRKILEMMKVKDTSLQMS</sequence>
<evidence type="ECO:0000256" key="13">
    <source>
        <dbReference type="SAM" id="Coils"/>
    </source>
</evidence>
<dbReference type="EMBL" id="JAJJMA010246644">
    <property type="protein sequence ID" value="MCL7043445.1"/>
    <property type="molecule type" value="Genomic_DNA"/>
</dbReference>
<evidence type="ECO:0000256" key="10">
    <source>
        <dbReference type="ARBA" id="ARBA00023242"/>
    </source>
</evidence>
<keyword evidence="6" id="KW-0805">Transcription regulation</keyword>
<dbReference type="AlphaFoldDB" id="A0AA41VLD9"/>
<dbReference type="PANTHER" id="PTHR45658:SF51">
    <property type="entry name" value="GATA TRANSCRIPTION FACTOR 8"/>
    <property type="match status" value="1"/>
</dbReference>
<feature type="coiled-coil region" evidence="13">
    <location>
        <begin position="30"/>
        <end position="103"/>
    </location>
</feature>
<evidence type="ECO:0000256" key="5">
    <source>
        <dbReference type="ARBA" id="ARBA00022833"/>
    </source>
</evidence>
<evidence type="ECO:0000256" key="6">
    <source>
        <dbReference type="ARBA" id="ARBA00023015"/>
    </source>
</evidence>
<dbReference type="FunFam" id="3.30.50.10:FF:000025">
    <property type="entry name" value="GATA transcription factor"/>
    <property type="match status" value="1"/>
</dbReference>
<dbReference type="CDD" id="cd00202">
    <property type="entry name" value="ZnF_GATA"/>
    <property type="match status" value="1"/>
</dbReference>
<keyword evidence="13" id="KW-0175">Coiled coil</keyword>